<gene>
    <name evidence="1" type="ORF">JGNPCJAK_00034</name>
</gene>
<name>A0A7G9Z6P6_9EURY</name>
<evidence type="ECO:0000313" key="1">
    <source>
        <dbReference type="EMBL" id="QNO55930.1"/>
    </source>
</evidence>
<protein>
    <submittedName>
        <fullName evidence="1">Uncharacterized protein</fullName>
    </submittedName>
</protein>
<accession>A0A7G9Z6P6</accession>
<organism evidence="1">
    <name type="scientific">Candidatus Methanophaga sp. ANME-1 ERB7</name>
    <dbReference type="NCBI Taxonomy" id="2759913"/>
    <lineage>
        <taxon>Archaea</taxon>
        <taxon>Methanobacteriati</taxon>
        <taxon>Methanobacteriota</taxon>
        <taxon>Stenosarchaea group</taxon>
        <taxon>Methanomicrobia</taxon>
        <taxon>Candidatus Methanophagales</taxon>
        <taxon>Candidatus Methanophagaceae</taxon>
        <taxon>Candidatus Methanophaga</taxon>
    </lineage>
</organism>
<reference evidence="1" key="1">
    <citation type="submission" date="2020-06" db="EMBL/GenBank/DDBJ databases">
        <title>Unique genomic features of the anaerobic methanotrophic archaea.</title>
        <authorList>
            <person name="Chadwick G.L."/>
            <person name="Skennerton C.T."/>
            <person name="Laso-Perez R."/>
            <person name="Leu A.O."/>
            <person name="Speth D.R."/>
            <person name="Yu H."/>
            <person name="Morgan-Lang C."/>
            <person name="Hatzenpichler R."/>
            <person name="Goudeau D."/>
            <person name="Malmstrom R."/>
            <person name="Brazelton W.J."/>
            <person name="Woyke T."/>
            <person name="Hallam S.J."/>
            <person name="Tyson G.W."/>
            <person name="Wegener G."/>
            <person name="Boetius A."/>
            <person name="Orphan V."/>
        </authorList>
    </citation>
    <scope>NUCLEOTIDE SEQUENCE</scope>
</reference>
<dbReference type="EMBL" id="MT631633">
    <property type="protein sequence ID" value="QNO55930.1"/>
    <property type="molecule type" value="Genomic_DNA"/>
</dbReference>
<dbReference type="AlphaFoldDB" id="A0A7G9Z6P6"/>
<sequence>MVKNIGIESLVCLSKHPDFAGRMCDMERLVAIPDEEEKKWMK</sequence>
<proteinExistence type="predicted"/>